<dbReference type="AlphaFoldDB" id="A0A1R2B2M5"/>
<feature type="domain" description="C2H2-type" evidence="9">
    <location>
        <begin position="99"/>
        <end position="124"/>
    </location>
</feature>
<evidence type="ECO:0000256" key="8">
    <source>
        <dbReference type="PROSITE-ProRule" id="PRU00042"/>
    </source>
</evidence>
<evidence type="ECO:0000256" key="1">
    <source>
        <dbReference type="ARBA" id="ARBA00004123"/>
    </source>
</evidence>
<dbReference type="InterPro" id="IPR036236">
    <property type="entry name" value="Znf_C2H2_sf"/>
</dbReference>
<feature type="domain" description="C2H2-type" evidence="9">
    <location>
        <begin position="70"/>
        <end position="99"/>
    </location>
</feature>
<gene>
    <name evidence="10" type="ORF">SteCoe_30843</name>
</gene>
<dbReference type="Pfam" id="PF00096">
    <property type="entry name" value="zf-C2H2"/>
    <property type="match status" value="2"/>
</dbReference>
<accession>A0A1R2B2M5</accession>
<evidence type="ECO:0000256" key="2">
    <source>
        <dbReference type="ARBA" id="ARBA00022723"/>
    </source>
</evidence>
<dbReference type="PROSITE" id="PS00028">
    <property type="entry name" value="ZINC_FINGER_C2H2_1"/>
    <property type="match status" value="3"/>
</dbReference>
<sequence length="138" mass="16235">MKTIKSEDQTEGLKCHICNQTIKHIYSLERHIKVVHEGHRPFVCHCSKAFATREQFTRHTNSKHSLAKPYICEMGCNKAFASYSARSYHHKILHEKLKYRCPWLGCEKEYSSSFHLSKHLKKPHDLLLQVINTIQFLD</sequence>
<evidence type="ECO:0000313" key="10">
    <source>
        <dbReference type="EMBL" id="OMJ71043.1"/>
    </source>
</evidence>
<dbReference type="GO" id="GO:0006357">
    <property type="term" value="P:regulation of transcription by RNA polymerase II"/>
    <property type="evidence" value="ECO:0007669"/>
    <property type="project" value="TreeGrafter"/>
</dbReference>
<keyword evidence="6" id="KW-0804">Transcription</keyword>
<dbReference type="SMART" id="SM00355">
    <property type="entry name" value="ZnF_C2H2"/>
    <property type="match status" value="4"/>
</dbReference>
<evidence type="ECO:0000256" key="6">
    <source>
        <dbReference type="ARBA" id="ARBA00023163"/>
    </source>
</evidence>
<dbReference type="Proteomes" id="UP000187209">
    <property type="component" value="Unassembled WGS sequence"/>
</dbReference>
<organism evidence="10 11">
    <name type="scientific">Stentor coeruleus</name>
    <dbReference type="NCBI Taxonomy" id="5963"/>
    <lineage>
        <taxon>Eukaryota</taxon>
        <taxon>Sar</taxon>
        <taxon>Alveolata</taxon>
        <taxon>Ciliophora</taxon>
        <taxon>Postciliodesmatophora</taxon>
        <taxon>Heterotrichea</taxon>
        <taxon>Heterotrichida</taxon>
        <taxon>Stentoridae</taxon>
        <taxon>Stentor</taxon>
    </lineage>
</organism>
<dbReference type="EMBL" id="MPUH01001028">
    <property type="protein sequence ID" value="OMJ71043.1"/>
    <property type="molecule type" value="Genomic_DNA"/>
</dbReference>
<feature type="domain" description="C2H2-type" evidence="9">
    <location>
        <begin position="42"/>
        <end position="69"/>
    </location>
</feature>
<dbReference type="GO" id="GO:0005634">
    <property type="term" value="C:nucleus"/>
    <property type="evidence" value="ECO:0007669"/>
    <property type="project" value="UniProtKB-SubCell"/>
</dbReference>
<evidence type="ECO:0000256" key="4">
    <source>
        <dbReference type="ARBA" id="ARBA00022833"/>
    </source>
</evidence>
<evidence type="ECO:0000313" key="11">
    <source>
        <dbReference type="Proteomes" id="UP000187209"/>
    </source>
</evidence>
<keyword evidence="2" id="KW-0479">Metal-binding</keyword>
<comment type="subcellular location">
    <subcellularLocation>
        <location evidence="1">Nucleus</location>
    </subcellularLocation>
</comment>
<protein>
    <recommendedName>
        <fullName evidence="9">C2H2-type domain-containing protein</fullName>
    </recommendedName>
</protein>
<keyword evidence="11" id="KW-1185">Reference proteome</keyword>
<dbReference type="InterPro" id="IPR013087">
    <property type="entry name" value="Znf_C2H2_type"/>
</dbReference>
<dbReference type="PANTHER" id="PTHR46179:SF13">
    <property type="entry name" value="C2H2-TYPE DOMAIN-CONTAINING PROTEIN"/>
    <property type="match status" value="1"/>
</dbReference>
<name>A0A1R2B2M5_9CILI</name>
<proteinExistence type="predicted"/>
<comment type="caution">
    <text evidence="10">The sequence shown here is derived from an EMBL/GenBank/DDBJ whole genome shotgun (WGS) entry which is preliminary data.</text>
</comment>
<reference evidence="10 11" key="1">
    <citation type="submission" date="2016-11" db="EMBL/GenBank/DDBJ databases">
        <title>The macronuclear genome of Stentor coeruleus: a giant cell with tiny introns.</title>
        <authorList>
            <person name="Slabodnick M."/>
            <person name="Ruby J.G."/>
            <person name="Reiff S.B."/>
            <person name="Swart E.C."/>
            <person name="Gosai S."/>
            <person name="Prabakaran S."/>
            <person name="Witkowska E."/>
            <person name="Larue G.E."/>
            <person name="Fisher S."/>
            <person name="Freeman R.M."/>
            <person name="Gunawardena J."/>
            <person name="Chu W."/>
            <person name="Stover N.A."/>
            <person name="Gregory B.D."/>
            <person name="Nowacki M."/>
            <person name="Derisi J."/>
            <person name="Roy S.W."/>
            <person name="Marshall W.F."/>
            <person name="Sood P."/>
        </authorList>
    </citation>
    <scope>NUCLEOTIDE SEQUENCE [LARGE SCALE GENOMIC DNA]</scope>
    <source>
        <strain evidence="10">WM001</strain>
    </source>
</reference>
<evidence type="ECO:0000256" key="3">
    <source>
        <dbReference type="ARBA" id="ARBA00022771"/>
    </source>
</evidence>
<dbReference type="PROSITE" id="PS50157">
    <property type="entry name" value="ZINC_FINGER_C2H2_2"/>
    <property type="match status" value="4"/>
</dbReference>
<keyword evidence="4" id="KW-0862">Zinc</keyword>
<dbReference type="OrthoDB" id="9402531at2759"/>
<dbReference type="InterPro" id="IPR051061">
    <property type="entry name" value="Zinc_finger_trans_reg"/>
</dbReference>
<evidence type="ECO:0000259" key="9">
    <source>
        <dbReference type="PROSITE" id="PS50157"/>
    </source>
</evidence>
<evidence type="ECO:0000256" key="5">
    <source>
        <dbReference type="ARBA" id="ARBA00023015"/>
    </source>
</evidence>
<evidence type="ECO:0000256" key="7">
    <source>
        <dbReference type="ARBA" id="ARBA00023242"/>
    </source>
</evidence>
<dbReference type="SUPFAM" id="SSF57667">
    <property type="entry name" value="beta-beta-alpha zinc fingers"/>
    <property type="match status" value="2"/>
</dbReference>
<dbReference type="PANTHER" id="PTHR46179">
    <property type="entry name" value="ZINC FINGER PROTEIN"/>
    <property type="match status" value="1"/>
</dbReference>
<dbReference type="Gene3D" id="3.30.160.60">
    <property type="entry name" value="Classic Zinc Finger"/>
    <property type="match status" value="3"/>
</dbReference>
<keyword evidence="3 8" id="KW-0863">Zinc-finger</keyword>
<dbReference type="GO" id="GO:0008270">
    <property type="term" value="F:zinc ion binding"/>
    <property type="evidence" value="ECO:0007669"/>
    <property type="project" value="UniProtKB-KW"/>
</dbReference>
<keyword evidence="5" id="KW-0805">Transcription regulation</keyword>
<feature type="domain" description="C2H2-type" evidence="9">
    <location>
        <begin position="13"/>
        <end position="41"/>
    </location>
</feature>
<keyword evidence="7" id="KW-0539">Nucleus</keyword>